<evidence type="ECO:0000313" key="1">
    <source>
        <dbReference type="EMBL" id="OEE57472.1"/>
    </source>
</evidence>
<accession>A0A1E5BX16</accession>
<protein>
    <recommendedName>
        <fullName evidence="3">PhoD-like phosphatase metallophosphatase domain-containing protein</fullName>
    </recommendedName>
</protein>
<reference evidence="1 2" key="1">
    <citation type="journal article" date="2012" name="Science">
        <title>Ecological populations of bacteria act as socially cohesive units of antibiotic production and resistance.</title>
        <authorList>
            <person name="Cordero O.X."/>
            <person name="Wildschutte H."/>
            <person name="Kirkup B."/>
            <person name="Proehl S."/>
            <person name="Ngo L."/>
            <person name="Hussain F."/>
            <person name="Le Roux F."/>
            <person name="Mincer T."/>
            <person name="Polz M.F."/>
        </authorList>
    </citation>
    <scope>NUCLEOTIDE SEQUENCE [LARGE SCALE GENOMIC DNA]</scope>
    <source>
        <strain evidence="1 2">FF-454</strain>
    </source>
</reference>
<gene>
    <name evidence="1" type="ORF">A1OK_17770</name>
</gene>
<evidence type="ECO:0000313" key="2">
    <source>
        <dbReference type="Proteomes" id="UP000095039"/>
    </source>
</evidence>
<dbReference type="InterPro" id="IPR029052">
    <property type="entry name" value="Metallo-depent_PP-like"/>
</dbReference>
<sequence>MSMPLPLFLAGPILRRTTKTEICVWAVTSSPLNADFLLYEKDSDIPFFRASFKSQKQIQLGTQCFVVFAHFSNAQLSQHSSHRDEIADKNIGYFETDTPLAYDILSQEHSLLTDIDGLLYDGEKRPSFIISSRAENLAHGSCRHPHHHCDDALVALDTKYDALAIDERADMLIMGGDQIYADDVCGPMMFAIRQAITRLGLYDQEIDDETITHCSQLALNLTPLYGRSDTLPKTTINHGLIKRLLKAGPEPIFSSRTTDNHLISFNEFIAMYLLVWSPSLWATIPLPEANAIAGLSDENKARWTSEKNELTHFCAGLKQVRRLFAHIPTYMIFDDHDITDDFNLTVGWERAVYDSPFAQSIITNGMLGYFFCQGWGNDPDAFDDNFWRTITRFVAEPTPSTLNDATQLIHHFERWHYTLPTTPKVVVIDTRTRRWRSESSNNKPSGLMDWESLMDFQQDVINANAVVVVSPAPMFGVKFIETLQRIVTMCGQPLATDSENWMAHPGSANALLNIFKHPKTPKNFVILSGDVHYSFAYDIRLRFRKGSPRIWQITCSGFRNTFPEPYLSIFEWFDRKLFWPGSPLNVFTRRKRMRIERRRPDNGCSRYLVNKSAVGEVLLNPDGSPAKIGLLTGTGEQVAFTPCEEMPSKTYVSTSDSVTRD</sequence>
<dbReference type="PANTHER" id="PTHR37031">
    <property type="entry name" value="METALLOPHOSPHATASE BINDING DOMAIN PROTEIN"/>
    <property type="match status" value="1"/>
</dbReference>
<dbReference type="Proteomes" id="UP000095039">
    <property type="component" value="Unassembled WGS sequence"/>
</dbReference>
<dbReference type="AlphaFoldDB" id="A0A1E5BX16"/>
<organism evidence="1 2">
    <name type="scientific">Enterovibrio norvegicus FF-454</name>
    <dbReference type="NCBI Taxonomy" id="1185651"/>
    <lineage>
        <taxon>Bacteria</taxon>
        <taxon>Pseudomonadati</taxon>
        <taxon>Pseudomonadota</taxon>
        <taxon>Gammaproteobacteria</taxon>
        <taxon>Vibrionales</taxon>
        <taxon>Vibrionaceae</taxon>
        <taxon>Enterovibrio</taxon>
    </lineage>
</organism>
<evidence type="ECO:0008006" key="3">
    <source>
        <dbReference type="Google" id="ProtNLM"/>
    </source>
</evidence>
<comment type="caution">
    <text evidence="1">The sequence shown here is derived from an EMBL/GenBank/DDBJ whole genome shotgun (WGS) entry which is preliminary data.</text>
</comment>
<dbReference type="Gene3D" id="3.60.21.70">
    <property type="entry name" value="PhoD-like phosphatase"/>
    <property type="match status" value="1"/>
</dbReference>
<dbReference type="EMBL" id="AJWN02000109">
    <property type="protein sequence ID" value="OEE57472.1"/>
    <property type="molecule type" value="Genomic_DNA"/>
</dbReference>
<dbReference type="PANTHER" id="PTHR37031:SF2">
    <property type="entry name" value="PHOD-LIKE PHOSPHATASE METALLOPHOSPHATASE DOMAIN-CONTAINING PROTEIN"/>
    <property type="match status" value="1"/>
</dbReference>
<dbReference type="SUPFAM" id="SSF56300">
    <property type="entry name" value="Metallo-dependent phosphatases"/>
    <property type="match status" value="1"/>
</dbReference>
<dbReference type="RefSeq" id="WP_016958361.1">
    <property type="nucleotide sequence ID" value="NZ_AJWN02000109.1"/>
</dbReference>
<name>A0A1E5BX16_9GAMM</name>
<proteinExistence type="predicted"/>
<dbReference type="InterPro" id="IPR038607">
    <property type="entry name" value="PhoD-like_sf"/>
</dbReference>
<keyword evidence="2" id="KW-1185">Reference proteome</keyword>